<dbReference type="Gene3D" id="2.60.40.10">
    <property type="entry name" value="Immunoglobulins"/>
    <property type="match status" value="3"/>
</dbReference>
<dbReference type="SUPFAM" id="SSF49303">
    <property type="entry name" value="beta-Galactosidase/glucuronidase domain"/>
    <property type="match status" value="3"/>
</dbReference>
<evidence type="ECO:0000259" key="8">
    <source>
        <dbReference type="Pfam" id="PF17786"/>
    </source>
</evidence>
<evidence type="ECO:0000256" key="2">
    <source>
        <dbReference type="ARBA" id="ARBA00022801"/>
    </source>
</evidence>
<dbReference type="Pfam" id="PF18368">
    <property type="entry name" value="Ig_GlcNase"/>
    <property type="match status" value="1"/>
</dbReference>
<dbReference type="Pfam" id="PF00703">
    <property type="entry name" value="Glyco_hydro_2"/>
    <property type="match status" value="1"/>
</dbReference>
<dbReference type="Gene3D" id="2.60.120.260">
    <property type="entry name" value="Galactose-binding domain-like"/>
    <property type="match status" value="1"/>
</dbReference>
<dbReference type="InterPro" id="IPR043534">
    <property type="entry name" value="EBDG/EBM"/>
</dbReference>
<feature type="domain" description="Glycoside hydrolase family 2 immunoglobulin-like beta-sandwich" evidence="7">
    <location>
        <begin position="222"/>
        <end position="334"/>
    </location>
</feature>
<proteinExistence type="inferred from homology"/>
<evidence type="ECO:0000259" key="10">
    <source>
        <dbReference type="Pfam" id="PF22666"/>
    </source>
</evidence>
<dbReference type="GO" id="GO:0004553">
    <property type="term" value="F:hydrolase activity, hydrolyzing O-glycosyl compounds"/>
    <property type="evidence" value="ECO:0007669"/>
    <property type="project" value="InterPro"/>
</dbReference>
<evidence type="ECO:0000256" key="3">
    <source>
        <dbReference type="ARBA" id="ARBA00023277"/>
    </source>
</evidence>
<feature type="domain" description="Mannosidase Ig/CBM-like" evidence="8">
    <location>
        <begin position="684"/>
        <end position="765"/>
    </location>
</feature>
<keyword evidence="6" id="KW-0732">Signal</keyword>
<dbReference type="InterPro" id="IPR054593">
    <property type="entry name" value="Beta-mannosidase-like_N2"/>
</dbReference>
<dbReference type="STRING" id="1447875.A0A2B7XH84"/>
<gene>
    <name evidence="11" type="ORF">AJ79_05975</name>
</gene>
<comment type="caution">
    <text evidence="11">The sequence shown here is derived from an EMBL/GenBank/DDBJ whole genome shotgun (WGS) entry which is preliminary data.</text>
</comment>
<dbReference type="Pfam" id="PF22666">
    <property type="entry name" value="Glyco_hydro_2_N2"/>
    <property type="match status" value="1"/>
</dbReference>
<dbReference type="GO" id="GO:0000272">
    <property type="term" value="P:polysaccharide catabolic process"/>
    <property type="evidence" value="ECO:0007669"/>
    <property type="project" value="UniProtKB-KW"/>
</dbReference>
<dbReference type="SUPFAM" id="SSF49785">
    <property type="entry name" value="Galactose-binding domain-like"/>
    <property type="match status" value="1"/>
</dbReference>
<dbReference type="EMBL" id="PDNB01000101">
    <property type="protein sequence ID" value="PGH08486.1"/>
    <property type="molecule type" value="Genomic_DNA"/>
</dbReference>
<evidence type="ECO:0000259" key="7">
    <source>
        <dbReference type="Pfam" id="PF00703"/>
    </source>
</evidence>
<keyword evidence="5" id="KW-0624">Polysaccharide degradation</keyword>
<evidence type="ECO:0000259" key="9">
    <source>
        <dbReference type="Pfam" id="PF18368"/>
    </source>
</evidence>
<dbReference type="Proteomes" id="UP000223968">
    <property type="component" value="Unassembled WGS sequence"/>
</dbReference>
<dbReference type="InterPro" id="IPR017853">
    <property type="entry name" value="GH"/>
</dbReference>
<evidence type="ECO:0000256" key="1">
    <source>
        <dbReference type="ARBA" id="ARBA00007401"/>
    </source>
</evidence>
<dbReference type="InterPro" id="IPR036156">
    <property type="entry name" value="Beta-gal/glucu_dom_sf"/>
</dbReference>
<dbReference type="InterPro" id="IPR008979">
    <property type="entry name" value="Galactose-bd-like_sf"/>
</dbReference>
<dbReference type="InterPro" id="IPR006102">
    <property type="entry name" value="Ig-like_GH2"/>
</dbReference>
<dbReference type="SUPFAM" id="SSF51445">
    <property type="entry name" value="(Trans)glycosidases"/>
    <property type="match status" value="1"/>
</dbReference>
<feature type="domain" description="Exo-beta-D-glucosaminidase Ig-fold" evidence="9">
    <location>
        <begin position="779"/>
        <end position="883"/>
    </location>
</feature>
<keyword evidence="3" id="KW-0119">Carbohydrate metabolism</keyword>
<evidence type="ECO:0000256" key="6">
    <source>
        <dbReference type="SAM" id="SignalP"/>
    </source>
</evidence>
<dbReference type="Pfam" id="PF17786">
    <property type="entry name" value="Mannosidase_ig"/>
    <property type="match status" value="1"/>
</dbReference>
<feature type="signal peptide" evidence="6">
    <location>
        <begin position="1"/>
        <end position="23"/>
    </location>
</feature>
<evidence type="ECO:0000313" key="11">
    <source>
        <dbReference type="EMBL" id="PGH08486.1"/>
    </source>
</evidence>
<dbReference type="InterPro" id="IPR041447">
    <property type="entry name" value="Mannosidase_ig"/>
</dbReference>
<dbReference type="OrthoDB" id="408532at2759"/>
<reference evidence="11 12" key="1">
    <citation type="submission" date="2017-10" db="EMBL/GenBank/DDBJ databases">
        <title>Comparative genomics in systemic dimorphic fungi from Ajellomycetaceae.</title>
        <authorList>
            <person name="Munoz J.F."/>
            <person name="Mcewen J.G."/>
            <person name="Clay O.K."/>
            <person name="Cuomo C.A."/>
        </authorList>
    </citation>
    <scope>NUCLEOTIDE SEQUENCE [LARGE SCALE GENOMIC DNA]</scope>
    <source>
        <strain evidence="11 12">UAMH5409</strain>
    </source>
</reference>
<feature type="domain" description="Beta-mannosidase-like galactose-binding" evidence="10">
    <location>
        <begin position="64"/>
        <end position="181"/>
    </location>
</feature>
<evidence type="ECO:0000256" key="4">
    <source>
        <dbReference type="ARBA" id="ARBA00023295"/>
    </source>
</evidence>
<protein>
    <submittedName>
        <fullName evidence="11">Uncharacterized protein</fullName>
    </submittedName>
</protein>
<dbReference type="Gene3D" id="3.20.20.80">
    <property type="entry name" value="Glycosidases"/>
    <property type="match status" value="1"/>
</dbReference>
<dbReference type="PANTHER" id="PTHR43536">
    <property type="entry name" value="MANNOSYLGLYCOPROTEIN ENDO-BETA-MANNOSIDASE"/>
    <property type="match status" value="1"/>
</dbReference>
<dbReference type="InterPro" id="IPR013783">
    <property type="entry name" value="Ig-like_fold"/>
</dbReference>
<name>A0A2B7XH84_9EURO</name>
<feature type="chain" id="PRO_5012541354" evidence="6">
    <location>
        <begin position="24"/>
        <end position="891"/>
    </location>
</feature>
<keyword evidence="12" id="KW-1185">Reference proteome</keyword>
<organism evidence="11 12">
    <name type="scientific">Helicocarpus griseus UAMH5409</name>
    <dbReference type="NCBI Taxonomy" id="1447875"/>
    <lineage>
        <taxon>Eukaryota</taxon>
        <taxon>Fungi</taxon>
        <taxon>Dikarya</taxon>
        <taxon>Ascomycota</taxon>
        <taxon>Pezizomycotina</taxon>
        <taxon>Eurotiomycetes</taxon>
        <taxon>Eurotiomycetidae</taxon>
        <taxon>Onygenales</taxon>
        <taxon>Ajellomycetaceae</taxon>
        <taxon>Helicocarpus</taxon>
    </lineage>
</organism>
<dbReference type="PANTHER" id="PTHR43536:SF1">
    <property type="entry name" value="MANNOSYLGLYCOPROTEIN ENDO-BETA-MANNOSIDASE"/>
    <property type="match status" value="1"/>
</dbReference>
<dbReference type="AlphaFoldDB" id="A0A2B7XH84"/>
<accession>A0A2B7XH84</accession>
<dbReference type="InterPro" id="IPR041351">
    <property type="entry name" value="Ig_GlcNase"/>
</dbReference>
<keyword evidence="4" id="KW-0326">Glycosidase</keyword>
<comment type="similarity">
    <text evidence="1">Belongs to the glycosyl hydrolase 2 family.</text>
</comment>
<evidence type="ECO:0000256" key="5">
    <source>
        <dbReference type="ARBA" id="ARBA00023326"/>
    </source>
</evidence>
<keyword evidence="2" id="KW-0378">Hydrolase</keyword>
<sequence>MGHFLYLCRLLATSALLYTLTIADRPPLVSSPGDRAIIPGWHLQSTEHIPSDVSSLSLPGVEVSSWYRIGPFATVMAGLVENGVYDDTELFFSDNLNDTTNADKAKFDVPWLYREEFELDPGKGSHYFLQTHGVTSRADIYINGALLASKDFQVGSYGGRNYDITKHVRSGNNCLLVQAYPTSYVRDLAIGFVDWNSYPPDNGTGVWRSFVFSQTGPVSIVSTPRIVTDFKEPRMQEVKVTVKTDVRNNFGKSIDGKIGGVIEAEDKSSTAILSGDFSLGPGEEKTISVEATIQNPKVWWPAKWGEQPLYIANVTVSVDEAISDINGPVTFGIRSVTSRLNSHEDMEFFVNGKPFFVMGAGYTSDIFLRFDEDRVRKQFQYVLDMGLNTVRLEGKHEHSHFYELANRMGLMLLAGWECCNKWEGWTYNDEGSGELWTDADYATANASMLHEAALMQAHPSMLGFLLGSDFWPVDRATKIYVDALERMDWNNPIISSAAQRGFPELVGPSGMKMNGPYDWVPPNYWYGDQLGAAFGFGSELGAGVGSPELASLREFLTEVEIEELWMKPDQDVYHLSRNPGNFDNRRIYNGGLFARYGKPRNLEDYLIKVQITDYEAARAQFESYAARKNAERPATGLIYWMLNSAWPNMHWSLFDYYLKPIGSTLGAKVGTKVEHIAYDYNESALYIINHSLVNSGKRSIWIDVVDISGTSLAQDKHSADTQPNSSKKIVANVPGIDKIRDVAFLKLELRDEEEQTLLSRNVYWLPKTLDVLDWDNSTWYHTPVTSYSDFTALENLAPASVKLSVQPGGKGSAHITLENESDIPAFFMRLNALASNTEFAPIFWSDNYVTLFPHEKMELSVESPGLRCEGESNVVVEVAGFNVEKINAGVC</sequence>
<evidence type="ECO:0000313" key="12">
    <source>
        <dbReference type="Proteomes" id="UP000223968"/>
    </source>
</evidence>